<organism evidence="8 9">
    <name type="scientific">Oedothorax gibbosus</name>
    <dbReference type="NCBI Taxonomy" id="931172"/>
    <lineage>
        <taxon>Eukaryota</taxon>
        <taxon>Metazoa</taxon>
        <taxon>Ecdysozoa</taxon>
        <taxon>Arthropoda</taxon>
        <taxon>Chelicerata</taxon>
        <taxon>Arachnida</taxon>
        <taxon>Araneae</taxon>
        <taxon>Araneomorphae</taxon>
        <taxon>Entelegynae</taxon>
        <taxon>Araneoidea</taxon>
        <taxon>Linyphiidae</taxon>
        <taxon>Erigoninae</taxon>
        <taxon>Oedothorax</taxon>
    </lineage>
</organism>
<dbReference type="EMBL" id="JAFNEN010000189">
    <property type="protein sequence ID" value="KAG8190275.1"/>
    <property type="molecule type" value="Genomic_DNA"/>
</dbReference>
<keyword evidence="5" id="KW-0527">Neuropeptide</keyword>
<keyword evidence="9" id="KW-1185">Reference proteome</keyword>
<dbReference type="PROSITE" id="PS00259">
    <property type="entry name" value="GASTRIN"/>
    <property type="match status" value="1"/>
</dbReference>
<dbReference type="GO" id="GO:0005576">
    <property type="term" value="C:extracellular region"/>
    <property type="evidence" value="ECO:0007669"/>
    <property type="project" value="UniProtKB-SubCell"/>
</dbReference>
<dbReference type="GO" id="GO:0007218">
    <property type="term" value="P:neuropeptide signaling pathway"/>
    <property type="evidence" value="ECO:0007669"/>
    <property type="project" value="UniProtKB-KW"/>
</dbReference>
<evidence type="ECO:0000256" key="2">
    <source>
        <dbReference type="ARBA" id="ARBA00006273"/>
    </source>
</evidence>
<comment type="caution">
    <text evidence="8">The sequence shown here is derived from an EMBL/GenBank/DDBJ whole genome shotgun (WGS) entry which is preliminary data.</text>
</comment>
<evidence type="ECO:0000256" key="6">
    <source>
        <dbReference type="SAM" id="MobiDB-lite"/>
    </source>
</evidence>
<comment type="similarity">
    <text evidence="2">Belongs to the gastrin/cholecystokinin family.</text>
</comment>
<name>A0AAV6V0I1_9ARAC</name>
<evidence type="ECO:0000256" key="4">
    <source>
        <dbReference type="ARBA" id="ARBA00022815"/>
    </source>
</evidence>
<keyword evidence="3" id="KW-0964">Secreted</keyword>
<feature type="compositionally biased region" description="Basic and acidic residues" evidence="6">
    <location>
        <begin position="105"/>
        <end position="120"/>
    </location>
</feature>
<dbReference type="InterPro" id="IPR013259">
    <property type="entry name" value="Sulfakinin"/>
</dbReference>
<comment type="subcellular location">
    <subcellularLocation>
        <location evidence="1">Secreted</location>
    </subcellularLocation>
</comment>
<evidence type="ECO:0000256" key="7">
    <source>
        <dbReference type="SAM" id="SignalP"/>
    </source>
</evidence>
<evidence type="ECO:0000313" key="8">
    <source>
        <dbReference type="EMBL" id="KAG8190275.1"/>
    </source>
</evidence>
<sequence>MKHLCTALVFFAALSLVTAAHPPRGKLERLARLVMGNPPNNRHSSLALARSLDNYASLARRQNDADSTSVDVGTTDFEDEDDVAIGKRTFDDYGHMRFGRSSATSREKKYDDYGHMRFGK</sequence>
<evidence type="ECO:0000256" key="3">
    <source>
        <dbReference type="ARBA" id="ARBA00022525"/>
    </source>
</evidence>
<feature type="signal peptide" evidence="7">
    <location>
        <begin position="1"/>
        <end position="19"/>
    </location>
</feature>
<protein>
    <recommendedName>
        <fullName evidence="10">Sulfakinin</fullName>
    </recommendedName>
</protein>
<keyword evidence="4" id="KW-0027">Amidation</keyword>
<keyword evidence="7" id="KW-0732">Signal</keyword>
<dbReference type="Pfam" id="PF08257">
    <property type="entry name" value="Sulfakinin"/>
    <property type="match status" value="2"/>
</dbReference>
<feature type="region of interest" description="Disordered" evidence="6">
    <location>
        <begin position="101"/>
        <end position="120"/>
    </location>
</feature>
<feature type="chain" id="PRO_5043608185" description="Sulfakinin" evidence="7">
    <location>
        <begin position="20"/>
        <end position="120"/>
    </location>
</feature>
<evidence type="ECO:0000256" key="5">
    <source>
        <dbReference type="ARBA" id="ARBA00023320"/>
    </source>
</evidence>
<proteinExistence type="inferred from homology"/>
<accession>A0AAV6V0I1</accession>
<dbReference type="InterPro" id="IPR013152">
    <property type="entry name" value="Gastrin/cholecystokinin_CS"/>
</dbReference>
<reference evidence="8 9" key="1">
    <citation type="journal article" date="2022" name="Nat. Ecol. Evol.">
        <title>A masculinizing supergene underlies an exaggerated male reproductive morph in a spider.</title>
        <authorList>
            <person name="Hendrickx F."/>
            <person name="De Corte Z."/>
            <person name="Sonet G."/>
            <person name="Van Belleghem S.M."/>
            <person name="Kostlbacher S."/>
            <person name="Vangestel C."/>
        </authorList>
    </citation>
    <scope>NUCLEOTIDE SEQUENCE [LARGE SCALE GENOMIC DNA]</scope>
    <source>
        <strain evidence="8">W744_W776</strain>
    </source>
</reference>
<evidence type="ECO:0000256" key="1">
    <source>
        <dbReference type="ARBA" id="ARBA00004613"/>
    </source>
</evidence>
<evidence type="ECO:0008006" key="10">
    <source>
        <dbReference type="Google" id="ProtNLM"/>
    </source>
</evidence>
<evidence type="ECO:0000313" key="9">
    <source>
        <dbReference type="Proteomes" id="UP000827092"/>
    </source>
</evidence>
<dbReference type="Proteomes" id="UP000827092">
    <property type="component" value="Unassembled WGS sequence"/>
</dbReference>
<gene>
    <name evidence="8" type="ORF">JTE90_025789</name>
</gene>
<dbReference type="AlphaFoldDB" id="A0AAV6V0I1"/>